<name>A0A438JG49_VITVI</name>
<feature type="compositionally biased region" description="Basic and acidic residues" evidence="1">
    <location>
        <begin position="808"/>
        <end position="822"/>
    </location>
</feature>
<evidence type="ECO:0000256" key="1">
    <source>
        <dbReference type="SAM" id="MobiDB-lite"/>
    </source>
</evidence>
<sequence>MKGKWDFPPGDLGGSLREADIYIEQERRRAEQKGRFTGFSASLGSRSSKPEVQHTLPQRRLSVPLRKFEIPLLGGLLLTSIEVDLVMDICIKPLEGWKTSEMIGFTQLKGTHQELQVQNLDYAISHDPFLQSLPFFIQVLASGRYPSSSGMAKLVAIQHLHSCNQNLSSEDSWKSFCKMHFLGLDPNQFAYGSVLSACTALGSLLYGKLVYSLALKNGFFSKGHFHDQQKLETFRDLKDSVVCYGKYSHGDTEIEKREHESDLEINSYKDRRKGFVPDPGSSSLMRPEIHNESRIPNASTTGPVVPSNSNDCLIQSEEQVPVPGITMFATDLQLCLEGNTVTRTILRIAFPVLTTVSGVVPMIVPRTNERLDEAAESKKEVGISRRAHPFSLQSRTSDFRKSSTLTLDDLFQYEGLARASDSISIKENTLEFVNLLSCLDSGNNVNSGEVTKIDYNNYFYRTHAINMIALMIQEDDDYTLKVFVLRQSNIESCQRKFDGTSSCKIFCLAGISMVVPSVSWLKRVHILIKGCTLNLQGRLFTYEQLYQMEHPLRIRAFCAEVHFGMWRRNEIRRYYHVNADLYVNRILDHFRWSNFNGQSKRIQWLFEMTFMDEFGRELKRIQVVAYEFDHASKYLEAEQIETFSKSAVDRFCPKTLERKLLVALTSQEFTICFINNNVQFRKNEVGWSEEDFETSSGSQSSESDFSSFSPDELLQLIGDASVMGKGNFDMIGGAIALTWDSQQYVITKLGSYNKKSPMGLNLFDRNSHLSWTYARDHCRPLSEKKQNRVNQVLNKARDDAESSAQKNSLERQEGKPHKEEKPQSLYENLEDSFATKAAEEICLQQKELRVFEISGLVLLNENIQKINPNEPLKEECTTLDEVSWLENHRNVSAIKRSDSPIESDRIMKLPVEVLEGAEKPAEEYENNKELIIEKERDIKEFPAVSIEVESVK</sequence>
<dbReference type="EMBL" id="QGNW01000043">
    <property type="protein sequence ID" value="RVX07931.1"/>
    <property type="molecule type" value="Genomic_DNA"/>
</dbReference>
<feature type="region of interest" description="Disordered" evidence="1">
    <location>
        <begin position="796"/>
        <end position="824"/>
    </location>
</feature>
<dbReference type="Proteomes" id="UP000288805">
    <property type="component" value="Unassembled WGS sequence"/>
</dbReference>
<comment type="caution">
    <text evidence="2">The sequence shown here is derived from an EMBL/GenBank/DDBJ whole genome shotgun (WGS) entry which is preliminary data.</text>
</comment>
<reference evidence="2 3" key="1">
    <citation type="journal article" date="2018" name="PLoS Genet.">
        <title>Population sequencing reveals clonal diversity and ancestral inbreeding in the grapevine cultivar Chardonnay.</title>
        <authorList>
            <person name="Roach M.J."/>
            <person name="Johnson D.L."/>
            <person name="Bohlmann J."/>
            <person name="van Vuuren H.J."/>
            <person name="Jones S.J."/>
            <person name="Pretorius I.S."/>
            <person name="Schmidt S.A."/>
            <person name="Borneman A.R."/>
        </authorList>
    </citation>
    <scope>NUCLEOTIDE SEQUENCE [LARGE SCALE GENOMIC DNA]</scope>
    <source>
        <strain evidence="3">cv. Chardonnay</strain>
        <tissue evidence="2">Leaf</tissue>
    </source>
</reference>
<evidence type="ECO:0000313" key="3">
    <source>
        <dbReference type="Proteomes" id="UP000288805"/>
    </source>
</evidence>
<organism evidence="2 3">
    <name type="scientific">Vitis vinifera</name>
    <name type="common">Grape</name>
    <dbReference type="NCBI Taxonomy" id="29760"/>
    <lineage>
        <taxon>Eukaryota</taxon>
        <taxon>Viridiplantae</taxon>
        <taxon>Streptophyta</taxon>
        <taxon>Embryophyta</taxon>
        <taxon>Tracheophyta</taxon>
        <taxon>Spermatophyta</taxon>
        <taxon>Magnoliopsida</taxon>
        <taxon>eudicotyledons</taxon>
        <taxon>Gunneridae</taxon>
        <taxon>Pentapetalae</taxon>
        <taxon>rosids</taxon>
        <taxon>Vitales</taxon>
        <taxon>Vitaceae</taxon>
        <taxon>Viteae</taxon>
        <taxon>Vitis</taxon>
    </lineage>
</organism>
<proteinExistence type="predicted"/>
<dbReference type="AlphaFoldDB" id="A0A438JG49"/>
<protein>
    <submittedName>
        <fullName evidence="2">Uncharacterized protein</fullName>
    </submittedName>
</protein>
<gene>
    <name evidence="2" type="ORF">CK203_014698</name>
</gene>
<evidence type="ECO:0000313" key="2">
    <source>
        <dbReference type="EMBL" id="RVX07931.1"/>
    </source>
</evidence>
<accession>A0A438JG49</accession>